<dbReference type="EMBL" id="BOOF01000029">
    <property type="protein sequence ID" value="GIH64128.1"/>
    <property type="molecule type" value="Genomic_DNA"/>
</dbReference>
<evidence type="ECO:0000313" key="2">
    <source>
        <dbReference type="Proteomes" id="UP000660454"/>
    </source>
</evidence>
<dbReference type="SUPFAM" id="SSF102198">
    <property type="entry name" value="Putative cyclase"/>
    <property type="match status" value="1"/>
</dbReference>
<dbReference type="RefSeq" id="WP_204050424.1">
    <property type="nucleotide sequence ID" value="NZ_BOOF01000029.1"/>
</dbReference>
<comment type="caution">
    <text evidence="1">The sequence shown here is derived from an EMBL/GenBank/DDBJ whole genome shotgun (WGS) entry which is preliminary data.</text>
</comment>
<sequence>MPGNQSSPRIVDLTMPLEPDMPAYPGEPSVRFTPFTTIERDGVAMASVGLFSQIGTHVDAPAHFVPGTRTVERLDLAKCVGPATMLRLGTLAPGSVIGASHLMPFGPRLGAGARVILSTGWSSRAGTASYFQDWPVLGEDAVHLLDEAGIDFLGLDTPSPGTDITNVRLHSLLFRREIVLAECLVNVDLLPDRFELICLPLPLAGLDGSPVRAIARV</sequence>
<dbReference type="PANTHER" id="PTHR31118">
    <property type="entry name" value="CYCLASE-LIKE PROTEIN 2"/>
    <property type="match status" value="1"/>
</dbReference>
<evidence type="ECO:0000313" key="1">
    <source>
        <dbReference type="EMBL" id="GIH64128.1"/>
    </source>
</evidence>
<name>A0ABQ4GRW1_9ACTN</name>
<dbReference type="PANTHER" id="PTHR31118:SF12">
    <property type="entry name" value="CYCLASE-LIKE PROTEIN 2"/>
    <property type="match status" value="1"/>
</dbReference>
<accession>A0ABQ4GRW1</accession>
<dbReference type="InterPro" id="IPR037175">
    <property type="entry name" value="KFase_sf"/>
</dbReference>
<proteinExistence type="predicted"/>
<dbReference type="Proteomes" id="UP000660454">
    <property type="component" value="Unassembled WGS sequence"/>
</dbReference>
<keyword evidence="2" id="KW-1185">Reference proteome</keyword>
<organism evidence="1 2">
    <name type="scientific">Microbispora siamensis</name>
    <dbReference type="NCBI Taxonomy" id="564413"/>
    <lineage>
        <taxon>Bacteria</taxon>
        <taxon>Bacillati</taxon>
        <taxon>Actinomycetota</taxon>
        <taxon>Actinomycetes</taxon>
        <taxon>Streptosporangiales</taxon>
        <taxon>Streptosporangiaceae</taxon>
        <taxon>Microbispora</taxon>
    </lineage>
</organism>
<protein>
    <submittedName>
        <fullName evidence="1">Cyclase</fullName>
    </submittedName>
</protein>
<gene>
    <name evidence="1" type="ORF">Msi02_49450</name>
</gene>
<dbReference type="Gene3D" id="3.50.30.50">
    <property type="entry name" value="Putative cyclase"/>
    <property type="match status" value="1"/>
</dbReference>
<dbReference type="Pfam" id="PF04199">
    <property type="entry name" value="Cyclase"/>
    <property type="match status" value="1"/>
</dbReference>
<dbReference type="InterPro" id="IPR007325">
    <property type="entry name" value="KFase/CYL"/>
</dbReference>
<reference evidence="1 2" key="1">
    <citation type="submission" date="2021-01" db="EMBL/GenBank/DDBJ databases">
        <title>Whole genome shotgun sequence of Microbispora siamensis NBRC 104113.</title>
        <authorList>
            <person name="Komaki H."/>
            <person name="Tamura T."/>
        </authorList>
    </citation>
    <scope>NUCLEOTIDE SEQUENCE [LARGE SCALE GENOMIC DNA]</scope>
    <source>
        <strain evidence="1 2">NBRC 104113</strain>
    </source>
</reference>